<keyword evidence="1" id="KW-0808">Transferase</keyword>
<name>A0A840RGJ3_9NEIS</name>
<dbReference type="Proteomes" id="UP000543030">
    <property type="component" value="Unassembled WGS sequence"/>
</dbReference>
<dbReference type="GO" id="GO:0006260">
    <property type="term" value="P:DNA replication"/>
    <property type="evidence" value="ECO:0007669"/>
    <property type="project" value="InterPro"/>
</dbReference>
<protein>
    <submittedName>
        <fullName evidence="1">DNA polymerase-3 subunit chi</fullName>
        <ecNumber evidence="1">2.7.7.7</ecNumber>
    </submittedName>
</protein>
<gene>
    <name evidence="1" type="ORF">HNQ50_002280</name>
</gene>
<proteinExistence type="predicted"/>
<dbReference type="InterPro" id="IPR036768">
    <property type="entry name" value="PolIII_chi_sf"/>
</dbReference>
<keyword evidence="1" id="KW-0548">Nucleotidyltransferase</keyword>
<dbReference type="EC" id="2.7.7.7" evidence="1"/>
<dbReference type="SUPFAM" id="SSF102400">
    <property type="entry name" value="DNA polymerase III chi subunit"/>
    <property type="match status" value="1"/>
</dbReference>
<sequence>MAEVTFYFNVKNREQALVQLVGKAVAQQRAVSVLAASEAEVARLDRLLWDTPHTGFVPHCRAADEIAAQTPVILDCRADLLPPRQVLFNWTGEVIAEMAEHDRIIEIVPQDEEQRLAARERWRGWQARGFKPVAIDMLELARQRTSGDAA</sequence>
<accession>A0A840RGJ3</accession>
<evidence type="ECO:0000313" key="1">
    <source>
        <dbReference type="EMBL" id="MBB5191550.1"/>
    </source>
</evidence>
<comment type="caution">
    <text evidence="1">The sequence shown here is derived from an EMBL/GenBank/DDBJ whole genome shotgun (WGS) entry which is preliminary data.</text>
</comment>
<dbReference type="GO" id="GO:0032298">
    <property type="term" value="P:positive regulation of DNA-templated DNA replication initiation"/>
    <property type="evidence" value="ECO:0007669"/>
    <property type="project" value="TreeGrafter"/>
</dbReference>
<dbReference type="GO" id="GO:0003887">
    <property type="term" value="F:DNA-directed DNA polymerase activity"/>
    <property type="evidence" value="ECO:0007669"/>
    <property type="project" value="UniProtKB-EC"/>
</dbReference>
<dbReference type="Gene3D" id="3.40.50.10110">
    <property type="entry name" value="DNA polymerase III subunit chi"/>
    <property type="match status" value="1"/>
</dbReference>
<organism evidence="1 2">
    <name type="scientific">Silvimonas terrae</name>
    <dbReference type="NCBI Taxonomy" id="300266"/>
    <lineage>
        <taxon>Bacteria</taxon>
        <taxon>Pseudomonadati</taxon>
        <taxon>Pseudomonadota</taxon>
        <taxon>Betaproteobacteria</taxon>
        <taxon>Neisseriales</taxon>
        <taxon>Chitinibacteraceae</taxon>
        <taxon>Silvimonas</taxon>
    </lineage>
</organism>
<reference evidence="1 2" key="1">
    <citation type="submission" date="2020-08" db="EMBL/GenBank/DDBJ databases">
        <title>Genomic Encyclopedia of Type Strains, Phase IV (KMG-IV): sequencing the most valuable type-strain genomes for metagenomic binning, comparative biology and taxonomic classification.</title>
        <authorList>
            <person name="Goeker M."/>
        </authorList>
    </citation>
    <scope>NUCLEOTIDE SEQUENCE [LARGE SCALE GENOMIC DNA]</scope>
    <source>
        <strain evidence="1 2">DSM 18233</strain>
    </source>
</reference>
<dbReference type="AlphaFoldDB" id="A0A840RGJ3"/>
<dbReference type="GO" id="GO:0003677">
    <property type="term" value="F:DNA binding"/>
    <property type="evidence" value="ECO:0007669"/>
    <property type="project" value="InterPro"/>
</dbReference>
<dbReference type="InterPro" id="IPR007459">
    <property type="entry name" value="DNA_pol3_chi"/>
</dbReference>
<dbReference type="Pfam" id="PF04364">
    <property type="entry name" value="DNA_pol3_chi"/>
    <property type="match status" value="1"/>
</dbReference>
<dbReference type="PANTHER" id="PTHR38767">
    <property type="entry name" value="DNA POLYMERASE III SUBUNIT CHI"/>
    <property type="match status" value="1"/>
</dbReference>
<keyword evidence="2" id="KW-1185">Reference proteome</keyword>
<evidence type="ECO:0000313" key="2">
    <source>
        <dbReference type="Proteomes" id="UP000543030"/>
    </source>
</evidence>
<dbReference type="RefSeq" id="WP_184100669.1">
    <property type="nucleotide sequence ID" value="NZ_JACHHN010000004.1"/>
</dbReference>
<dbReference type="PANTHER" id="PTHR38767:SF1">
    <property type="entry name" value="DNA POLYMERASE III SUBUNIT CHI"/>
    <property type="match status" value="1"/>
</dbReference>
<dbReference type="EMBL" id="JACHHN010000004">
    <property type="protein sequence ID" value="MBB5191550.1"/>
    <property type="molecule type" value="Genomic_DNA"/>
</dbReference>